<dbReference type="Proteomes" id="UP000317494">
    <property type="component" value="Unassembled WGS sequence"/>
</dbReference>
<keyword evidence="5" id="KW-1185">Reference proteome</keyword>
<dbReference type="Pfam" id="PF14587">
    <property type="entry name" value="Glyco_hydr_30_2"/>
    <property type="match status" value="1"/>
</dbReference>
<evidence type="ECO:0000256" key="1">
    <source>
        <dbReference type="SAM" id="Phobius"/>
    </source>
</evidence>
<dbReference type="Gene3D" id="3.20.20.80">
    <property type="entry name" value="Glycosidases"/>
    <property type="match status" value="1"/>
</dbReference>
<dbReference type="OrthoDB" id="2012278at2759"/>
<reference evidence="5 6" key="1">
    <citation type="journal article" date="2019" name="Sci. Rep.">
        <title>Comparative genomics of chytrid fungi reveal insights into the obligate biotrophic and pathogenic lifestyle of Synchytrium endobioticum.</title>
        <authorList>
            <person name="van de Vossenberg B.T.L.H."/>
            <person name="Warris S."/>
            <person name="Nguyen H.D.T."/>
            <person name="van Gent-Pelzer M.P.E."/>
            <person name="Joly D.L."/>
            <person name="van de Geest H.C."/>
            <person name="Bonants P.J.M."/>
            <person name="Smith D.S."/>
            <person name="Levesque C.A."/>
            <person name="van der Lee T.A.J."/>
        </authorList>
    </citation>
    <scope>NUCLEOTIDE SEQUENCE [LARGE SCALE GENOMIC DNA]</scope>
    <source>
        <strain evidence="3 6">LEV6574</strain>
        <strain evidence="4 5">MB42</strain>
    </source>
</reference>
<dbReference type="Gene3D" id="2.60.40.1180">
    <property type="entry name" value="Golgi alpha-mannosidase II"/>
    <property type="match status" value="1"/>
</dbReference>
<dbReference type="Proteomes" id="UP000320475">
    <property type="component" value="Unassembled WGS sequence"/>
</dbReference>
<evidence type="ECO:0000313" key="4">
    <source>
        <dbReference type="EMBL" id="TPX46301.1"/>
    </source>
</evidence>
<keyword evidence="1" id="KW-1133">Transmembrane helix</keyword>
<sequence length="710" mass="77803">MHSRYLGREPACDGQASGCLDVVGFPQGRHLQASQQLYIPRPRRVGADTSEYGAVIPTVFAVQTSARKNLAISGKATRSASDTDQVPGQCQRLKYHCTVAIWVYVLTNFIRPTITWTLQHPLDREQQEEMTASPHEMTMRGDGPSLTKLSPVERAVVRLTPKTLPLLDGDSWHLATAPLISKKTNQPKNPRDVCIRRSIVACFVALFVLSGIIVLVLYFTNAKVRSALTGPYTPAFNASIILLPSNFVNGSEWLGFGTSLAWWGRFAGEALYGKPAFTNLMDAMFDVNKGLGLTVVRYNIGGTGPNAKGYPQYYDMPAVQLAEGGPYDFDLDYGQRNTLLASMERGVIAVELFSQSPPWWMTTSGSTKGNWDGSDNLVPSKFSLFADYLAKTIIYYQTAHKLAFYSVAPFSEPTANWWDPQQGRQEGCHWDLPTANSFVAVLHSTLTSYGLNTLISSTDDVAYSATQLSLQKMNARDLGMFGKVNTHGYFDPPNSERASFGQVVAKTGKKAWMSELGTGGQSMNPAAYGIREFGAIGLARQIVADIYYIGVTSWVYWQAVDIGGDWGLVSIPSGSYDPAYFDQPSIPGKQYYVMMQYSKWLRPGMDIIASDQGQDIAVVAARSVSDKRVVIVALNSYPYNRVFGIDLSVYAHGANSAFVTSPMSITAYRTSDIENHANITAPAYGSNAVASIQAPPNSVTTMILDGLTWK</sequence>
<dbReference type="GO" id="GO:0004553">
    <property type="term" value="F:hydrolase activity, hydrolyzing O-glycosyl compounds"/>
    <property type="evidence" value="ECO:0007669"/>
    <property type="project" value="InterPro"/>
</dbReference>
<evidence type="ECO:0000313" key="5">
    <source>
        <dbReference type="Proteomes" id="UP000317494"/>
    </source>
</evidence>
<dbReference type="InterPro" id="IPR039514">
    <property type="entry name" value="6GAL-like"/>
</dbReference>
<protein>
    <recommendedName>
        <fullName evidence="2">Endo-beta-1,6-galactanase-like domain-containing protein</fullName>
    </recommendedName>
</protein>
<dbReference type="PANTHER" id="PTHR42767:SF1">
    <property type="entry name" value="ENDO-BETA-1,6-GALACTANASE-LIKE DOMAIN-CONTAINING PROTEIN"/>
    <property type="match status" value="1"/>
</dbReference>
<proteinExistence type="predicted"/>
<keyword evidence="1" id="KW-0472">Membrane</keyword>
<dbReference type="AlphaFoldDB" id="A0A507D4P9"/>
<dbReference type="SUPFAM" id="SSF51445">
    <property type="entry name" value="(Trans)glycosidases"/>
    <property type="match status" value="1"/>
</dbReference>
<evidence type="ECO:0000313" key="6">
    <source>
        <dbReference type="Proteomes" id="UP000320475"/>
    </source>
</evidence>
<gene>
    <name evidence="3" type="ORF">SeLEV6574_g05734</name>
    <name evidence="4" type="ORF">SeMB42_g03748</name>
</gene>
<dbReference type="VEuPathDB" id="FungiDB:SeMB42_g03748"/>
<keyword evidence="1" id="KW-0812">Transmembrane</keyword>
<dbReference type="InterPro" id="IPR017853">
    <property type="entry name" value="GH"/>
</dbReference>
<feature type="transmembrane region" description="Helical" evidence="1">
    <location>
        <begin position="198"/>
        <end position="219"/>
    </location>
</feature>
<evidence type="ECO:0000313" key="3">
    <source>
        <dbReference type="EMBL" id="TPX42156.1"/>
    </source>
</evidence>
<dbReference type="EMBL" id="QEAM01000283">
    <property type="protein sequence ID" value="TPX42156.1"/>
    <property type="molecule type" value="Genomic_DNA"/>
</dbReference>
<feature type="domain" description="Endo-beta-1,6-galactanase-like" evidence="2">
    <location>
        <begin position="256"/>
        <end position="561"/>
    </location>
</feature>
<dbReference type="EMBL" id="QEAN01000139">
    <property type="protein sequence ID" value="TPX46301.1"/>
    <property type="molecule type" value="Genomic_DNA"/>
</dbReference>
<dbReference type="STRING" id="286115.A0A507D4P9"/>
<name>A0A507D4P9_9FUNG</name>
<comment type="caution">
    <text evidence="4">The sequence shown here is derived from an EMBL/GenBank/DDBJ whole genome shotgun (WGS) entry which is preliminary data.</text>
</comment>
<evidence type="ECO:0000259" key="2">
    <source>
        <dbReference type="Pfam" id="PF14587"/>
    </source>
</evidence>
<organism evidence="4 5">
    <name type="scientific">Synchytrium endobioticum</name>
    <dbReference type="NCBI Taxonomy" id="286115"/>
    <lineage>
        <taxon>Eukaryota</taxon>
        <taxon>Fungi</taxon>
        <taxon>Fungi incertae sedis</taxon>
        <taxon>Chytridiomycota</taxon>
        <taxon>Chytridiomycota incertae sedis</taxon>
        <taxon>Chytridiomycetes</taxon>
        <taxon>Synchytriales</taxon>
        <taxon>Synchytriaceae</taxon>
        <taxon>Synchytrium</taxon>
    </lineage>
</organism>
<accession>A0A507D4P9</accession>
<dbReference type="InterPro" id="IPR013780">
    <property type="entry name" value="Glyco_hydro_b"/>
</dbReference>
<dbReference type="PANTHER" id="PTHR42767">
    <property type="entry name" value="ENDO-BETA-1,6-GALACTANASE"/>
    <property type="match status" value="1"/>
</dbReference>
<dbReference type="InterPro" id="IPR039743">
    <property type="entry name" value="6GAL/EXGAL"/>
</dbReference>